<protein>
    <submittedName>
        <fullName evidence="8">DMT family transporter</fullName>
    </submittedName>
</protein>
<proteinExistence type="inferred from homology"/>
<feature type="transmembrane region" description="Helical" evidence="6">
    <location>
        <begin position="236"/>
        <end position="256"/>
    </location>
</feature>
<dbReference type="PANTHER" id="PTHR22911:SF6">
    <property type="entry name" value="SOLUTE CARRIER FAMILY 35 MEMBER G1"/>
    <property type="match status" value="1"/>
</dbReference>
<reference evidence="8 9" key="1">
    <citation type="submission" date="2020-03" db="EMBL/GenBank/DDBJ databases">
        <title>Bacterial isolates of synthetic phycosphere.</title>
        <authorList>
            <person name="Fu H."/>
            <person name="Moran M.A."/>
        </authorList>
    </citation>
    <scope>NUCLEOTIDE SEQUENCE [LARGE SCALE GENOMIC DNA]</scope>
    <source>
        <strain evidence="8 9">HF1</strain>
    </source>
</reference>
<feature type="transmembrane region" description="Helical" evidence="6">
    <location>
        <begin position="147"/>
        <end position="166"/>
    </location>
</feature>
<feature type="transmembrane region" description="Helical" evidence="6">
    <location>
        <begin position="38"/>
        <end position="57"/>
    </location>
</feature>
<evidence type="ECO:0000256" key="6">
    <source>
        <dbReference type="SAM" id="Phobius"/>
    </source>
</evidence>
<dbReference type="RefSeq" id="WP_167638298.1">
    <property type="nucleotide sequence ID" value="NZ_JAATOP010000006.1"/>
</dbReference>
<evidence type="ECO:0000259" key="7">
    <source>
        <dbReference type="Pfam" id="PF00892"/>
    </source>
</evidence>
<evidence type="ECO:0000256" key="3">
    <source>
        <dbReference type="ARBA" id="ARBA00022692"/>
    </source>
</evidence>
<keyword evidence="4 6" id="KW-1133">Transmembrane helix</keyword>
<organism evidence="8 9">
    <name type="scientific">Marivivens donghaensis</name>
    <dbReference type="NCBI Taxonomy" id="1699413"/>
    <lineage>
        <taxon>Bacteria</taxon>
        <taxon>Pseudomonadati</taxon>
        <taxon>Pseudomonadota</taxon>
        <taxon>Alphaproteobacteria</taxon>
        <taxon>Rhodobacterales</taxon>
        <taxon>Paracoccaceae</taxon>
        <taxon>Marivivens group</taxon>
        <taxon>Marivivens</taxon>
    </lineage>
</organism>
<evidence type="ECO:0000256" key="5">
    <source>
        <dbReference type="ARBA" id="ARBA00023136"/>
    </source>
</evidence>
<sequence>MSSTLRAALWMIGAITAFSSMAVAGRQMSGHLDTFEIMFYRSLVGILIMVTVVLVTGKRGDIKTDRLPLHFIRNISHFTGQNLWFFAVGLIPLAQVFAMEFTAPIWVIILSPLILKEKLRPIGVVSGILGFIGILVVTRPSPETLEWPLIAAGLAAIGFAFSAIFTRKLTRDQSTVCILFWLSIMQAVFGLICAGYDLNIHVPDMATVPYVVLVGCAGLFAHFCLTTALSLAPASIVMPIDFARLPLIAVVGMVLFGEAIDVYVLIGAAIIFFANWINIRSSQN</sequence>
<dbReference type="Pfam" id="PF00892">
    <property type="entry name" value="EamA"/>
    <property type="match status" value="2"/>
</dbReference>
<feature type="transmembrane region" description="Helical" evidence="6">
    <location>
        <begin position="178"/>
        <end position="198"/>
    </location>
</feature>
<dbReference type="EMBL" id="JAATOP010000006">
    <property type="protein sequence ID" value="NIY72915.1"/>
    <property type="molecule type" value="Genomic_DNA"/>
</dbReference>
<name>A0ABX0VYQ1_9RHOB</name>
<comment type="caution">
    <text evidence="8">The sequence shown here is derived from an EMBL/GenBank/DDBJ whole genome shotgun (WGS) entry which is preliminary data.</text>
</comment>
<feature type="transmembrane region" description="Helical" evidence="6">
    <location>
        <begin position="210"/>
        <end position="229"/>
    </location>
</feature>
<evidence type="ECO:0000256" key="4">
    <source>
        <dbReference type="ARBA" id="ARBA00022989"/>
    </source>
</evidence>
<evidence type="ECO:0000256" key="1">
    <source>
        <dbReference type="ARBA" id="ARBA00004141"/>
    </source>
</evidence>
<feature type="domain" description="EamA" evidence="7">
    <location>
        <begin position="6"/>
        <end position="138"/>
    </location>
</feature>
<dbReference type="SUPFAM" id="SSF103481">
    <property type="entry name" value="Multidrug resistance efflux transporter EmrE"/>
    <property type="match status" value="2"/>
</dbReference>
<dbReference type="InterPro" id="IPR037185">
    <property type="entry name" value="EmrE-like"/>
</dbReference>
<feature type="transmembrane region" description="Helical" evidence="6">
    <location>
        <begin position="97"/>
        <end position="115"/>
    </location>
</feature>
<evidence type="ECO:0000313" key="9">
    <source>
        <dbReference type="Proteomes" id="UP000709466"/>
    </source>
</evidence>
<evidence type="ECO:0000256" key="2">
    <source>
        <dbReference type="ARBA" id="ARBA00009853"/>
    </source>
</evidence>
<keyword evidence="9" id="KW-1185">Reference proteome</keyword>
<accession>A0ABX0VYQ1</accession>
<dbReference type="Proteomes" id="UP000709466">
    <property type="component" value="Unassembled WGS sequence"/>
</dbReference>
<gene>
    <name evidence="8" type="ORF">HCZ30_10790</name>
</gene>
<feature type="transmembrane region" description="Helical" evidence="6">
    <location>
        <begin position="122"/>
        <end position="141"/>
    </location>
</feature>
<keyword evidence="3 6" id="KW-0812">Transmembrane</keyword>
<dbReference type="InterPro" id="IPR000620">
    <property type="entry name" value="EamA_dom"/>
</dbReference>
<comment type="subcellular location">
    <subcellularLocation>
        <location evidence="1">Membrane</location>
        <topology evidence="1">Multi-pass membrane protein</topology>
    </subcellularLocation>
</comment>
<dbReference type="PANTHER" id="PTHR22911">
    <property type="entry name" value="ACYL-MALONYL CONDENSING ENZYME-RELATED"/>
    <property type="match status" value="1"/>
</dbReference>
<comment type="similarity">
    <text evidence="2">Belongs to the drug/metabolite transporter (DMT) superfamily. 10 TMS drug/metabolite exporter (DME) (TC 2.A.7.3) family.</text>
</comment>
<keyword evidence="5 6" id="KW-0472">Membrane</keyword>
<feature type="transmembrane region" description="Helical" evidence="6">
    <location>
        <begin position="69"/>
        <end position="91"/>
    </location>
</feature>
<feature type="domain" description="EamA" evidence="7">
    <location>
        <begin position="149"/>
        <end position="276"/>
    </location>
</feature>
<evidence type="ECO:0000313" key="8">
    <source>
        <dbReference type="EMBL" id="NIY72915.1"/>
    </source>
</evidence>